<dbReference type="PANTHER" id="PTHR30570:SF1">
    <property type="entry name" value="PHOSPHATE-BINDING PROTEIN PSTS"/>
    <property type="match status" value="1"/>
</dbReference>
<evidence type="ECO:0000313" key="5">
    <source>
        <dbReference type="Proteomes" id="UP000248798"/>
    </source>
</evidence>
<protein>
    <submittedName>
        <fullName evidence="4">Phosphate ABC transporter substrate-binding protein</fullName>
    </submittedName>
</protein>
<evidence type="ECO:0000256" key="1">
    <source>
        <dbReference type="ARBA" id="ARBA00022729"/>
    </source>
</evidence>
<dbReference type="InterPro" id="IPR050811">
    <property type="entry name" value="Phosphate_ABC_transporter"/>
</dbReference>
<feature type="domain" description="PBP" evidence="2">
    <location>
        <begin position="37"/>
        <end position="266"/>
    </location>
</feature>
<dbReference type="EMBL" id="QLNI01000013">
    <property type="protein sequence ID" value="RAM02544.1"/>
    <property type="molecule type" value="Genomic_DNA"/>
</dbReference>
<dbReference type="AlphaFoldDB" id="A0A328FCX5"/>
<keyword evidence="1" id="KW-0732">Signal</keyword>
<evidence type="ECO:0000313" key="3">
    <source>
        <dbReference type="EMBL" id="QBH11900.1"/>
    </source>
</evidence>
<dbReference type="OrthoDB" id="5506472at2"/>
<name>A0A328FCX5_9BACT</name>
<dbReference type="InterPro" id="IPR024370">
    <property type="entry name" value="PBP_domain"/>
</dbReference>
<dbReference type="SUPFAM" id="SSF53850">
    <property type="entry name" value="Periplasmic binding protein-like II"/>
    <property type="match status" value="1"/>
</dbReference>
<sequence length="281" mass="30749">MLHPKQKGRFLSILILTLMVFSFALTTCSAAIIIIIIIIGGTGNALGTMRWIAEAYQKANPEVQITVLPSIGSSGAIKAVPTGRIQIGLSARPLKKTESKKGIVAIEYARTPTVFAVSNKTKINAVTLSQLVDIYDRTLKKWPDGSTIRPVIRQAGDDNTKQIKGLSLELKKAVERAEKRTIFLFASTDQDTVNKIENTPGSFGVTSLALLLSEKRKMHPLMLDGVEPSIQSCIDGDYPMIKRFYFILPTKRSAQVDAFLGFVSSPKGAEILKQNGNYPVQ</sequence>
<dbReference type="PANTHER" id="PTHR30570">
    <property type="entry name" value="PERIPLASMIC PHOSPHATE BINDING COMPONENT OF PHOSPHATE ABC TRANSPORTER"/>
    <property type="match status" value="1"/>
</dbReference>
<dbReference type="Gene3D" id="3.40.190.10">
    <property type="entry name" value="Periplasmic binding protein-like II"/>
    <property type="match status" value="2"/>
</dbReference>
<accession>A0A328FCX5</accession>
<gene>
    <name evidence="4" type="ORF">DO021_07800</name>
    <name evidence="3" type="ORF">EYB58_02530</name>
</gene>
<reference evidence="3 6" key="2">
    <citation type="submission" date="2019-02" db="EMBL/GenBank/DDBJ databases">
        <title>Complete genome sequence of Desulfobacter hydrogenophilus AcRS1.</title>
        <authorList>
            <person name="Marietou A."/>
            <person name="Lund M.B."/>
            <person name="Marshall I.P.G."/>
            <person name="Schreiber L."/>
            <person name="Jorgensen B."/>
        </authorList>
    </citation>
    <scope>NUCLEOTIDE SEQUENCE [LARGE SCALE GENOMIC DNA]</scope>
    <source>
        <strain evidence="3 6">AcRS1</strain>
    </source>
</reference>
<evidence type="ECO:0000259" key="2">
    <source>
        <dbReference type="Pfam" id="PF12849"/>
    </source>
</evidence>
<evidence type="ECO:0000313" key="6">
    <source>
        <dbReference type="Proteomes" id="UP000293902"/>
    </source>
</evidence>
<evidence type="ECO:0000313" key="4">
    <source>
        <dbReference type="EMBL" id="RAM02544.1"/>
    </source>
</evidence>
<proteinExistence type="predicted"/>
<organism evidence="4 5">
    <name type="scientific">Desulfobacter hydrogenophilus</name>
    <dbReference type="NCBI Taxonomy" id="2291"/>
    <lineage>
        <taxon>Bacteria</taxon>
        <taxon>Pseudomonadati</taxon>
        <taxon>Thermodesulfobacteriota</taxon>
        <taxon>Desulfobacteria</taxon>
        <taxon>Desulfobacterales</taxon>
        <taxon>Desulfobacteraceae</taxon>
        <taxon>Desulfobacter</taxon>
    </lineage>
</organism>
<reference evidence="4 5" key="1">
    <citation type="submission" date="2018-06" db="EMBL/GenBank/DDBJ databases">
        <title>Complete Genome Sequence of Desulfobacter hydrogenophilus (DSM3380).</title>
        <authorList>
            <person name="Marietou A."/>
            <person name="Schreiber L."/>
            <person name="Marshall I."/>
            <person name="Jorgensen B."/>
        </authorList>
    </citation>
    <scope>NUCLEOTIDE SEQUENCE [LARGE SCALE GENOMIC DNA]</scope>
    <source>
        <strain evidence="4 5">DSM 3380</strain>
    </source>
</reference>
<dbReference type="Proteomes" id="UP000293902">
    <property type="component" value="Chromosome"/>
</dbReference>
<keyword evidence="6" id="KW-1185">Reference proteome</keyword>
<dbReference type="Proteomes" id="UP000248798">
    <property type="component" value="Unassembled WGS sequence"/>
</dbReference>
<dbReference type="EMBL" id="CP036313">
    <property type="protein sequence ID" value="QBH11900.1"/>
    <property type="molecule type" value="Genomic_DNA"/>
</dbReference>
<dbReference type="Pfam" id="PF12849">
    <property type="entry name" value="PBP_like_2"/>
    <property type="match status" value="1"/>
</dbReference>